<evidence type="ECO:0000313" key="3">
    <source>
        <dbReference type="Proteomes" id="UP001199659"/>
    </source>
</evidence>
<proteinExistence type="predicted"/>
<feature type="transmembrane region" description="Helical" evidence="1">
    <location>
        <begin position="12"/>
        <end position="34"/>
    </location>
</feature>
<reference evidence="2 3" key="1">
    <citation type="journal article" date="2022" name="Int. J. Syst. Evol. Microbiol.">
        <title>Pseudocitrobacter corydidari sp. nov., isolated from the Asian emerald cockroach Corydidarum magnifica.</title>
        <authorList>
            <person name="Guzman J."/>
            <person name="Poehlein A."/>
            <person name="Glaeser S.P."/>
            <person name="Schwengers O."/>
            <person name="Blom J."/>
            <person name="Hollensteiner J."/>
            <person name="Kampfer P."/>
            <person name="Vilcinskas A."/>
        </authorList>
    </citation>
    <scope>NUCLEOTIDE SEQUENCE [LARGE SCALE GENOMIC DNA]</scope>
    <source>
        <strain evidence="2">G163CM</strain>
    </source>
</reference>
<evidence type="ECO:0000256" key="1">
    <source>
        <dbReference type="SAM" id="Phobius"/>
    </source>
</evidence>
<accession>A0ABY3S0C2</accession>
<sequence>MARRVAKCSGCAGVMVKLMFGLSVKVAGMIFLGLKVG</sequence>
<keyword evidence="1" id="KW-0472">Membrane</keyword>
<evidence type="ECO:0000313" key="2">
    <source>
        <dbReference type="EMBL" id="UGS39344.1"/>
    </source>
</evidence>
<keyword evidence="1" id="KW-1133">Transmembrane helix</keyword>
<organism evidence="2 3">
    <name type="scientific">Pseudocitrobacter corydidari</name>
    <dbReference type="NCBI Taxonomy" id="2891570"/>
    <lineage>
        <taxon>Bacteria</taxon>
        <taxon>Pseudomonadati</taxon>
        <taxon>Pseudomonadota</taxon>
        <taxon>Gammaproteobacteria</taxon>
        <taxon>Enterobacterales</taxon>
        <taxon>Enterobacteriaceae</taxon>
        <taxon>Pseudocitrobacter</taxon>
    </lineage>
</organism>
<gene>
    <name evidence="2" type="ORF">G163CM_00160</name>
</gene>
<dbReference type="EMBL" id="CP087880">
    <property type="protein sequence ID" value="UGS39344.1"/>
    <property type="molecule type" value="Genomic_DNA"/>
</dbReference>
<dbReference type="Proteomes" id="UP001199659">
    <property type="component" value="Chromosome"/>
</dbReference>
<name>A0ABY3S0C2_9ENTR</name>
<keyword evidence="1" id="KW-0812">Transmembrane</keyword>
<protein>
    <submittedName>
        <fullName evidence="2">Uncharacterized protein</fullName>
    </submittedName>
</protein>
<keyword evidence="3" id="KW-1185">Reference proteome</keyword>